<name>G0UQ22_TRYCI</name>
<dbReference type="VEuPathDB" id="TriTrypDB:TcIL3000_7_2970"/>
<sequence length="445" mass="48791">MPSDTLEDHSNWSTIIGQVLSHLECDSFVEVCEDDVLEKCGPFLRRLVEVADEARVNDLLDDLFNRVSTLFVPCMQAAAAASNSELSDTSVEEAQALIEHTATSAFNVLTTEVFSPLSSSGCSKAFSWERGLWCRLGTLLIRLLRAAADGPHALVLRLPWPGASRSSYAVLAPLTIVWGAVVRLLSLLVAGTDSNLPNVGETHTLLHIISDCVVVMMERCDFLRHEAGGRSASKEVLCVSFNSFVWIKDRCCRLPMSRKTEVLTLLDGYTADTLQDFLNNCATELQHILSMAASPPESWGDTKQQLATLVDSFSAVFRGIAPPLPQSKIASLLLDRALRPVVEDLLEGGKRRDFPSLSVVTRTLRTLTEVQRIGNGSVFLKDIAERVTGVRAEEIVDSSGVTASATHHMLWVLQLMEEKTVFGREGCHNSISFCTLRRLLSTSSS</sequence>
<organism evidence="1">
    <name type="scientific">Trypanosoma congolense (strain IL3000)</name>
    <dbReference type="NCBI Taxonomy" id="1068625"/>
    <lineage>
        <taxon>Eukaryota</taxon>
        <taxon>Discoba</taxon>
        <taxon>Euglenozoa</taxon>
        <taxon>Kinetoplastea</taxon>
        <taxon>Metakinetoplastina</taxon>
        <taxon>Trypanosomatida</taxon>
        <taxon>Trypanosomatidae</taxon>
        <taxon>Trypanosoma</taxon>
        <taxon>Nannomonas</taxon>
    </lineage>
</organism>
<reference evidence="1" key="1">
    <citation type="journal article" date="2012" name="Proc. Natl. Acad. Sci. U.S.A.">
        <title>Antigenic diversity is generated by distinct evolutionary mechanisms in African trypanosome species.</title>
        <authorList>
            <person name="Jackson A.P."/>
            <person name="Berry A."/>
            <person name="Aslett M."/>
            <person name="Allison H.C."/>
            <person name="Burton P."/>
            <person name="Vavrova-Anderson J."/>
            <person name="Brown R."/>
            <person name="Browne H."/>
            <person name="Corton N."/>
            <person name="Hauser H."/>
            <person name="Gamble J."/>
            <person name="Gilderthorp R."/>
            <person name="Marcello L."/>
            <person name="McQuillan J."/>
            <person name="Otto T.D."/>
            <person name="Quail M.A."/>
            <person name="Sanders M.J."/>
            <person name="van Tonder A."/>
            <person name="Ginger M.L."/>
            <person name="Field M.C."/>
            <person name="Barry J.D."/>
            <person name="Hertz-Fowler C."/>
            <person name="Berriman M."/>
        </authorList>
    </citation>
    <scope>NUCLEOTIDE SEQUENCE</scope>
    <source>
        <strain evidence="1">IL3000</strain>
    </source>
</reference>
<protein>
    <submittedName>
        <fullName evidence="1">Uncharacterized protein</fullName>
    </submittedName>
</protein>
<dbReference type="AlphaFoldDB" id="G0UQ22"/>
<evidence type="ECO:0000313" key="1">
    <source>
        <dbReference type="EMBL" id="CCC91483.1"/>
    </source>
</evidence>
<proteinExistence type="predicted"/>
<gene>
    <name evidence="1" type="ORF">TCIL3000_7_2970</name>
</gene>
<dbReference type="EMBL" id="HE575320">
    <property type="protein sequence ID" value="CCC91483.1"/>
    <property type="molecule type" value="Genomic_DNA"/>
</dbReference>
<accession>G0UQ22</accession>